<dbReference type="AlphaFoldDB" id="A0AAE0KYU2"/>
<evidence type="ECO:0000313" key="2">
    <source>
        <dbReference type="Proteomes" id="UP001190700"/>
    </source>
</evidence>
<protein>
    <submittedName>
        <fullName evidence="1">Uncharacterized protein</fullName>
    </submittedName>
</protein>
<keyword evidence="2" id="KW-1185">Reference proteome</keyword>
<dbReference type="EMBL" id="LGRX02013709">
    <property type="protein sequence ID" value="KAK3265786.1"/>
    <property type="molecule type" value="Genomic_DNA"/>
</dbReference>
<dbReference type="Proteomes" id="UP001190700">
    <property type="component" value="Unassembled WGS sequence"/>
</dbReference>
<accession>A0AAE0KYU2</accession>
<proteinExistence type="predicted"/>
<evidence type="ECO:0000313" key="1">
    <source>
        <dbReference type="EMBL" id="KAK3265786.1"/>
    </source>
</evidence>
<sequence>MLRAHLKALPTYKQLLLRMQQTDVHLTALRDATERRTGYFVTRIIQDIIIPDLEVYFARGGTLTKWEYKVIADRFTVDNFDDSTTPNEQMGLCLLDPAEKYNSVLKCRPIAFCYNEKESRELVALLLKEIEKRLPREIFSVEVLNPLTNEVVEVTLKEFKGNDVALECMICHWFINVNRNWRSCYCQKLGEQVGVDLKGEDERLMSCKRPMKGWDATASVGILKRPDHNGAVLAKHPLIKPLQVVDECLAFIGEALLKPKLREADIDAYERKVRLLGLTWRSFFSTKERCTEALAEFGLPALKLPHLRFNLGCYEHHTIAHSVPFLRENKSLIKYSSWVCEAMNKVWKTLLLEYTTYGGGHDHSDPGLEALKRMLRMTHPLFRQHSERFVMERKRRKYMCRKCEGDKEEGHWKMCPKNPKRFTERELNDALEAFRV</sequence>
<reference evidence="1 2" key="1">
    <citation type="journal article" date="2015" name="Genome Biol. Evol.">
        <title>Comparative Genomics of a Bacterivorous Green Alga Reveals Evolutionary Causalities and Consequences of Phago-Mixotrophic Mode of Nutrition.</title>
        <authorList>
            <person name="Burns J.A."/>
            <person name="Paasch A."/>
            <person name="Narechania A."/>
            <person name="Kim E."/>
        </authorList>
    </citation>
    <scope>NUCLEOTIDE SEQUENCE [LARGE SCALE GENOMIC DNA]</scope>
    <source>
        <strain evidence="1 2">PLY_AMNH</strain>
    </source>
</reference>
<organism evidence="1 2">
    <name type="scientific">Cymbomonas tetramitiformis</name>
    <dbReference type="NCBI Taxonomy" id="36881"/>
    <lineage>
        <taxon>Eukaryota</taxon>
        <taxon>Viridiplantae</taxon>
        <taxon>Chlorophyta</taxon>
        <taxon>Pyramimonadophyceae</taxon>
        <taxon>Pyramimonadales</taxon>
        <taxon>Pyramimonadaceae</taxon>
        <taxon>Cymbomonas</taxon>
    </lineage>
</organism>
<gene>
    <name evidence="1" type="ORF">CYMTET_25562</name>
</gene>
<name>A0AAE0KYU2_9CHLO</name>
<comment type="caution">
    <text evidence="1">The sequence shown here is derived from an EMBL/GenBank/DDBJ whole genome shotgun (WGS) entry which is preliminary data.</text>
</comment>